<reference evidence="3 4" key="2">
    <citation type="submission" date="2025-05" db="UniProtKB">
        <authorList>
            <consortium name="RefSeq"/>
        </authorList>
    </citation>
    <scope>IDENTIFICATION</scope>
    <source>
        <tissue evidence="3 4">Leaf</tissue>
    </source>
</reference>
<evidence type="ECO:0000313" key="2">
    <source>
        <dbReference type="Proteomes" id="UP000813463"/>
    </source>
</evidence>
<accession>A0ABM3REJ7</accession>
<dbReference type="GeneID" id="130469055"/>
<dbReference type="RefSeq" id="XP_056694036.1">
    <property type="nucleotide sequence ID" value="XM_056838058.1"/>
</dbReference>
<protein>
    <submittedName>
        <fullName evidence="3 4">Uncharacterized protein</fullName>
    </submittedName>
</protein>
<name>A0ABM3REJ7_SPIOL</name>
<dbReference type="RefSeq" id="XP_056694342.1">
    <property type="nucleotide sequence ID" value="XM_056838364.1"/>
</dbReference>
<sequence>MSGEKTNEQSTDSHMSAFALKDLQDYASYFCFKYRTGELNLVKIGDRHQCPLCSMENEYKTINELLHHAEAIACSEISDIDYKAKHLGLAMYLTDKPSKPVQEPKSRLTSYKSGAGVEASSSKRRKANT</sequence>
<proteinExistence type="predicted"/>
<feature type="compositionally biased region" description="Basic and acidic residues" evidence="1">
    <location>
        <begin position="96"/>
        <end position="106"/>
    </location>
</feature>
<evidence type="ECO:0000313" key="3">
    <source>
        <dbReference type="RefSeq" id="XP_056694036.1"/>
    </source>
</evidence>
<keyword evidence="2" id="KW-1185">Reference proteome</keyword>
<evidence type="ECO:0000256" key="1">
    <source>
        <dbReference type="SAM" id="MobiDB-lite"/>
    </source>
</evidence>
<reference evidence="2" key="1">
    <citation type="journal article" date="2021" name="Nat. Commun.">
        <title>Genomic analyses provide insights into spinach domestication and the genetic basis of agronomic traits.</title>
        <authorList>
            <person name="Cai X."/>
            <person name="Sun X."/>
            <person name="Xu C."/>
            <person name="Sun H."/>
            <person name="Wang X."/>
            <person name="Ge C."/>
            <person name="Zhang Z."/>
            <person name="Wang Q."/>
            <person name="Fei Z."/>
            <person name="Jiao C."/>
            <person name="Wang Q."/>
        </authorList>
    </citation>
    <scope>NUCLEOTIDE SEQUENCE [LARGE SCALE GENOMIC DNA]</scope>
    <source>
        <strain evidence="2">cv. Varoflay</strain>
    </source>
</reference>
<feature type="region of interest" description="Disordered" evidence="1">
    <location>
        <begin position="96"/>
        <end position="129"/>
    </location>
</feature>
<organism evidence="2 3">
    <name type="scientific">Spinacia oleracea</name>
    <name type="common">Spinach</name>
    <dbReference type="NCBI Taxonomy" id="3562"/>
    <lineage>
        <taxon>Eukaryota</taxon>
        <taxon>Viridiplantae</taxon>
        <taxon>Streptophyta</taxon>
        <taxon>Embryophyta</taxon>
        <taxon>Tracheophyta</taxon>
        <taxon>Spermatophyta</taxon>
        <taxon>Magnoliopsida</taxon>
        <taxon>eudicotyledons</taxon>
        <taxon>Gunneridae</taxon>
        <taxon>Pentapetalae</taxon>
        <taxon>Caryophyllales</taxon>
        <taxon>Chenopodiaceae</taxon>
        <taxon>Chenopodioideae</taxon>
        <taxon>Anserineae</taxon>
        <taxon>Spinacia</taxon>
    </lineage>
</organism>
<dbReference type="Proteomes" id="UP000813463">
    <property type="component" value="Chromosome 3"/>
</dbReference>
<evidence type="ECO:0000313" key="4">
    <source>
        <dbReference type="RefSeq" id="XP_056694342.1"/>
    </source>
</evidence>
<gene>
    <name evidence="3" type="primary">LOC130469055</name>
    <name evidence="4" type="synonym">LOC130469285</name>
</gene>